<feature type="region of interest" description="Disordered" evidence="1">
    <location>
        <begin position="473"/>
        <end position="500"/>
    </location>
</feature>
<evidence type="ECO:0000256" key="1">
    <source>
        <dbReference type="SAM" id="MobiDB-lite"/>
    </source>
</evidence>
<proteinExistence type="predicted"/>
<reference evidence="3" key="1">
    <citation type="submission" date="2022-10" db="EMBL/GenBank/DDBJ databases">
        <title>Genome assembly of Pristionchus species.</title>
        <authorList>
            <person name="Yoshida K."/>
            <person name="Sommer R.J."/>
        </authorList>
    </citation>
    <scope>NUCLEOTIDE SEQUENCE [LARGE SCALE GENOMIC DNA]</scope>
    <source>
        <strain evidence="3">RS5460</strain>
    </source>
</reference>
<name>A0AAN5I4Q3_9BILA</name>
<feature type="compositionally biased region" description="Polar residues" evidence="1">
    <location>
        <begin position="202"/>
        <end position="216"/>
    </location>
</feature>
<dbReference type="EMBL" id="BTRK01000004">
    <property type="protein sequence ID" value="GMR50671.1"/>
    <property type="molecule type" value="Genomic_DNA"/>
</dbReference>
<dbReference type="InterPro" id="IPR005312">
    <property type="entry name" value="DUF1759"/>
</dbReference>
<dbReference type="PANTHER" id="PTHR22955">
    <property type="entry name" value="RETROTRANSPOSON"/>
    <property type="match status" value="1"/>
</dbReference>
<dbReference type="Proteomes" id="UP001328107">
    <property type="component" value="Unassembled WGS sequence"/>
</dbReference>
<evidence type="ECO:0000313" key="3">
    <source>
        <dbReference type="Proteomes" id="UP001328107"/>
    </source>
</evidence>
<sequence length="500" mass="56513">MSGPIRTRIGQTRRRLLLHTEPVKTTMNTETSAKPIGERSDDELIEDSLVLLEVRSPFVRAYRALLKEHESFTILRSSSKSEQAEYEKYIKNYGDYTLEIQEASDLLAKVDSVIDQMMKDGRSRNLPMDDDIDSVSTDTGKSIEPNPLSRVPINQSKPTEESTKTTVNATLPRRMINNKPTIRTQTEDLSTPFSPAAETPVEKQSNSATSPEPQTVYVSSDSASSFVTAALVSKSLPHFSGEILNWPEFHESFLSLVKNGRITGADKLSLLKMCLSGEAQEMIAGLPQLDRNYEHAMLILQKEYDKPHLRHHSLLSRLRTLPPCDRDGKNLRSFYLKLNVIVRQLLPNGEMDSPDLLVNLITSKLPISMQTRIIKESSRKPDFGVYSVLSILADAVEDEKIERDIMANNRYERRMETTNPSIESIPDLAKLEEMMRNFYSVEMIGVSDSPELTDDDNKAYDHFLKFIQLKENENDTTSPCPSVKRIPNYQPTSASHSAAW</sequence>
<comment type="caution">
    <text evidence="2">The sequence shown here is derived from an EMBL/GenBank/DDBJ whole genome shotgun (WGS) entry which is preliminary data.</text>
</comment>
<organism evidence="2 3">
    <name type="scientific">Pristionchus mayeri</name>
    <dbReference type="NCBI Taxonomy" id="1317129"/>
    <lineage>
        <taxon>Eukaryota</taxon>
        <taxon>Metazoa</taxon>
        <taxon>Ecdysozoa</taxon>
        <taxon>Nematoda</taxon>
        <taxon>Chromadorea</taxon>
        <taxon>Rhabditida</taxon>
        <taxon>Rhabditina</taxon>
        <taxon>Diplogasteromorpha</taxon>
        <taxon>Diplogasteroidea</taxon>
        <taxon>Neodiplogasteridae</taxon>
        <taxon>Pristionchus</taxon>
    </lineage>
</organism>
<feature type="compositionally biased region" description="Polar residues" evidence="1">
    <location>
        <begin position="489"/>
        <end position="500"/>
    </location>
</feature>
<keyword evidence="3" id="KW-1185">Reference proteome</keyword>
<dbReference type="PANTHER" id="PTHR22955:SF78">
    <property type="entry name" value="GUANINE NUCLEOTIDE-BINDING PROTEIN G(I)_G(S)_G(O) SUBUNIT GAMMA-2 ISOFORM X1-RELATED"/>
    <property type="match status" value="1"/>
</dbReference>
<accession>A0AAN5I4Q3</accession>
<gene>
    <name evidence="2" type="ORF">PMAYCL1PPCAC_20866</name>
</gene>
<feature type="region of interest" description="Disordered" evidence="1">
    <location>
        <begin position="180"/>
        <end position="216"/>
    </location>
</feature>
<evidence type="ECO:0000313" key="2">
    <source>
        <dbReference type="EMBL" id="GMR50671.1"/>
    </source>
</evidence>
<feature type="compositionally biased region" description="Polar residues" evidence="1">
    <location>
        <begin position="180"/>
        <end position="193"/>
    </location>
</feature>
<feature type="region of interest" description="Disordered" evidence="1">
    <location>
        <begin position="121"/>
        <end position="166"/>
    </location>
</feature>
<protein>
    <submittedName>
        <fullName evidence="2">Uncharacterized protein</fullName>
    </submittedName>
</protein>
<dbReference type="AlphaFoldDB" id="A0AAN5I4Q3"/>
<dbReference type="Pfam" id="PF03564">
    <property type="entry name" value="DUF1759"/>
    <property type="match status" value="1"/>
</dbReference>